<keyword evidence="2" id="KW-1185">Reference proteome</keyword>
<reference evidence="1 2" key="1">
    <citation type="submission" date="2014-04" db="EMBL/GenBank/DDBJ databases">
        <authorList>
            <consortium name="DOE Joint Genome Institute"/>
            <person name="Kuo A."/>
            <person name="Kohler A."/>
            <person name="Costa M.D."/>
            <person name="Nagy L.G."/>
            <person name="Floudas D."/>
            <person name="Copeland A."/>
            <person name="Barry K.W."/>
            <person name="Cichocki N."/>
            <person name="Veneault-Fourrey C."/>
            <person name="LaButti K."/>
            <person name="Lindquist E.A."/>
            <person name="Lipzen A."/>
            <person name="Lundell T."/>
            <person name="Morin E."/>
            <person name="Murat C."/>
            <person name="Sun H."/>
            <person name="Tunlid A."/>
            <person name="Henrissat B."/>
            <person name="Grigoriev I.V."/>
            <person name="Hibbett D.S."/>
            <person name="Martin F."/>
            <person name="Nordberg H.P."/>
            <person name="Cantor M.N."/>
            <person name="Hua S.X."/>
        </authorList>
    </citation>
    <scope>NUCLEOTIDE SEQUENCE [LARGE SCALE GENOMIC DNA]</scope>
    <source>
        <strain evidence="1 2">Marx 270</strain>
    </source>
</reference>
<proteinExistence type="predicted"/>
<organism evidence="1 2">
    <name type="scientific">Pisolithus tinctorius Marx 270</name>
    <dbReference type="NCBI Taxonomy" id="870435"/>
    <lineage>
        <taxon>Eukaryota</taxon>
        <taxon>Fungi</taxon>
        <taxon>Dikarya</taxon>
        <taxon>Basidiomycota</taxon>
        <taxon>Agaricomycotina</taxon>
        <taxon>Agaricomycetes</taxon>
        <taxon>Agaricomycetidae</taxon>
        <taxon>Boletales</taxon>
        <taxon>Sclerodermatineae</taxon>
        <taxon>Pisolithaceae</taxon>
        <taxon>Pisolithus</taxon>
    </lineage>
</organism>
<dbReference type="Proteomes" id="UP000054217">
    <property type="component" value="Unassembled WGS sequence"/>
</dbReference>
<evidence type="ECO:0000313" key="1">
    <source>
        <dbReference type="EMBL" id="KIO01311.1"/>
    </source>
</evidence>
<dbReference type="HOGENOM" id="CLU_2062441_0_0_1"/>
<dbReference type="AlphaFoldDB" id="A0A0C3P1E2"/>
<protein>
    <submittedName>
        <fullName evidence="1">Uncharacterized protein</fullName>
    </submittedName>
</protein>
<accession>A0A0C3P1E2</accession>
<feature type="non-terminal residue" evidence="1">
    <location>
        <position position="1"/>
    </location>
</feature>
<gene>
    <name evidence="1" type="ORF">M404DRAFT_150592</name>
</gene>
<dbReference type="EMBL" id="KN831989">
    <property type="protein sequence ID" value="KIO01311.1"/>
    <property type="molecule type" value="Genomic_DNA"/>
</dbReference>
<reference evidence="2" key="2">
    <citation type="submission" date="2015-01" db="EMBL/GenBank/DDBJ databases">
        <title>Evolutionary Origins and Diversification of the Mycorrhizal Mutualists.</title>
        <authorList>
            <consortium name="DOE Joint Genome Institute"/>
            <consortium name="Mycorrhizal Genomics Consortium"/>
            <person name="Kohler A."/>
            <person name="Kuo A."/>
            <person name="Nagy L.G."/>
            <person name="Floudas D."/>
            <person name="Copeland A."/>
            <person name="Barry K.W."/>
            <person name="Cichocki N."/>
            <person name="Veneault-Fourrey C."/>
            <person name="LaButti K."/>
            <person name="Lindquist E.A."/>
            <person name="Lipzen A."/>
            <person name="Lundell T."/>
            <person name="Morin E."/>
            <person name="Murat C."/>
            <person name="Riley R."/>
            <person name="Ohm R."/>
            <person name="Sun H."/>
            <person name="Tunlid A."/>
            <person name="Henrissat B."/>
            <person name="Grigoriev I.V."/>
            <person name="Hibbett D.S."/>
            <person name="Martin F."/>
        </authorList>
    </citation>
    <scope>NUCLEOTIDE SEQUENCE [LARGE SCALE GENOMIC DNA]</scope>
    <source>
        <strain evidence="2">Marx 270</strain>
    </source>
</reference>
<name>A0A0C3P1E2_PISTI</name>
<dbReference type="InParanoid" id="A0A0C3P1E2"/>
<evidence type="ECO:0000313" key="2">
    <source>
        <dbReference type="Proteomes" id="UP000054217"/>
    </source>
</evidence>
<sequence>LCNAVGCSSPVRKIQVTLRYLSCSDAELWTSLDSSRGDSWDWFVNELLIVYPEAEDYTSYTNITAPYYPSQPITVLPIPCTQTPIVSHPVTPQITEMHAIDSWSVPFCPHAQHDASRLE</sequence>